<feature type="domain" description="KH type-2" evidence="11">
    <location>
        <begin position="39"/>
        <end position="107"/>
    </location>
</feature>
<proteinExistence type="inferred from homology"/>
<dbReference type="PROSITE" id="PS50823">
    <property type="entry name" value="KH_TYPE_2"/>
    <property type="match status" value="1"/>
</dbReference>
<evidence type="ECO:0000256" key="1">
    <source>
        <dbReference type="ARBA" id="ARBA00010761"/>
    </source>
</evidence>
<dbReference type="InterPro" id="IPR009019">
    <property type="entry name" value="KH_sf_prok-type"/>
</dbReference>
<evidence type="ECO:0000256" key="7">
    <source>
        <dbReference type="ARBA" id="ARBA00035257"/>
    </source>
</evidence>
<gene>
    <name evidence="9" type="primary">rpsC</name>
    <name evidence="12" type="ORF">EDD75_1883</name>
</gene>
<dbReference type="FunFam" id="3.30.1140.32:FF:000001">
    <property type="entry name" value="30S ribosomal protein S3"/>
    <property type="match status" value="1"/>
</dbReference>
<dbReference type="GO" id="GO:0003735">
    <property type="term" value="F:structural constituent of ribosome"/>
    <property type="evidence" value="ECO:0007669"/>
    <property type="project" value="InterPro"/>
</dbReference>
<evidence type="ECO:0000313" key="12">
    <source>
        <dbReference type="EMBL" id="RPF42773.1"/>
    </source>
</evidence>
<dbReference type="InterPro" id="IPR004044">
    <property type="entry name" value="KH_dom_type_2"/>
</dbReference>
<evidence type="ECO:0000313" key="13">
    <source>
        <dbReference type="Proteomes" id="UP000282654"/>
    </source>
</evidence>
<dbReference type="NCBIfam" id="TIGR01009">
    <property type="entry name" value="rpsC_bact"/>
    <property type="match status" value="1"/>
</dbReference>
<evidence type="ECO:0000256" key="9">
    <source>
        <dbReference type="HAMAP-Rule" id="MF_01309"/>
    </source>
</evidence>
<evidence type="ECO:0000256" key="2">
    <source>
        <dbReference type="ARBA" id="ARBA00022730"/>
    </source>
</evidence>
<keyword evidence="2 9" id="KW-0699">rRNA-binding</keyword>
<dbReference type="Pfam" id="PF07650">
    <property type="entry name" value="KH_2"/>
    <property type="match status" value="1"/>
</dbReference>
<keyword evidence="5 9" id="KW-0687">Ribonucleoprotein</keyword>
<dbReference type="GO" id="GO:0006412">
    <property type="term" value="P:translation"/>
    <property type="evidence" value="ECO:0007669"/>
    <property type="project" value="UniProtKB-UniRule"/>
</dbReference>
<dbReference type="GO" id="GO:0019843">
    <property type="term" value="F:rRNA binding"/>
    <property type="evidence" value="ECO:0007669"/>
    <property type="project" value="UniProtKB-UniRule"/>
</dbReference>
<organism evidence="12 13">
    <name type="scientific">Thermodesulfitimonas autotrophica</name>
    <dbReference type="NCBI Taxonomy" id="1894989"/>
    <lineage>
        <taxon>Bacteria</taxon>
        <taxon>Bacillati</taxon>
        <taxon>Bacillota</taxon>
        <taxon>Clostridia</taxon>
        <taxon>Thermoanaerobacterales</taxon>
        <taxon>Thermoanaerobacteraceae</taxon>
        <taxon>Thermodesulfitimonas</taxon>
    </lineage>
</organism>
<dbReference type="GO" id="GO:0003729">
    <property type="term" value="F:mRNA binding"/>
    <property type="evidence" value="ECO:0007669"/>
    <property type="project" value="UniProtKB-UniRule"/>
</dbReference>
<comment type="function">
    <text evidence="6 9">Binds the lower part of the 30S subunit head. Binds mRNA in the 70S ribosome, positioning it for translation.</text>
</comment>
<dbReference type="CDD" id="cd02412">
    <property type="entry name" value="KH-II_30S_S3"/>
    <property type="match status" value="1"/>
</dbReference>
<dbReference type="InterPro" id="IPR057258">
    <property type="entry name" value="Ribosomal_uS3"/>
</dbReference>
<dbReference type="SMART" id="SM00322">
    <property type="entry name" value="KH"/>
    <property type="match status" value="1"/>
</dbReference>
<dbReference type="Gene3D" id="3.30.1140.32">
    <property type="entry name" value="Ribosomal protein S3, C-terminal domain"/>
    <property type="match status" value="1"/>
</dbReference>
<dbReference type="FunFam" id="3.30.300.20:FF:000001">
    <property type="entry name" value="30S ribosomal protein S3"/>
    <property type="match status" value="1"/>
</dbReference>
<dbReference type="GO" id="GO:0022627">
    <property type="term" value="C:cytosolic small ribosomal subunit"/>
    <property type="evidence" value="ECO:0007669"/>
    <property type="project" value="TreeGrafter"/>
</dbReference>
<keyword evidence="3 9" id="KW-0694">RNA-binding</keyword>
<dbReference type="AlphaFoldDB" id="A0A3N5ADY4"/>
<evidence type="ECO:0000256" key="10">
    <source>
        <dbReference type="RuleBase" id="RU003624"/>
    </source>
</evidence>
<evidence type="ECO:0000259" key="11">
    <source>
        <dbReference type="PROSITE" id="PS50823"/>
    </source>
</evidence>
<reference evidence="12 13" key="1">
    <citation type="submission" date="2018-11" db="EMBL/GenBank/DDBJ databases">
        <title>Genomic Encyclopedia of Type Strains, Phase IV (KMG-IV): sequencing the most valuable type-strain genomes for metagenomic binning, comparative biology and taxonomic classification.</title>
        <authorList>
            <person name="Goeker M."/>
        </authorList>
    </citation>
    <scope>NUCLEOTIDE SEQUENCE [LARGE SCALE GENOMIC DNA]</scope>
    <source>
        <strain evidence="12 13">DSM 102936</strain>
    </source>
</reference>
<keyword evidence="4 9" id="KW-0689">Ribosomal protein</keyword>
<evidence type="ECO:0000256" key="8">
    <source>
        <dbReference type="ARBA" id="ARBA00063096"/>
    </source>
</evidence>
<dbReference type="Pfam" id="PF00189">
    <property type="entry name" value="Ribosomal_S3_C"/>
    <property type="match status" value="1"/>
</dbReference>
<evidence type="ECO:0000256" key="6">
    <source>
        <dbReference type="ARBA" id="ARBA00024998"/>
    </source>
</evidence>
<dbReference type="RefSeq" id="WP_123931361.1">
    <property type="nucleotide sequence ID" value="NZ_RKRE01000003.1"/>
</dbReference>
<dbReference type="InterPro" id="IPR036419">
    <property type="entry name" value="Ribosomal_S3_C_sf"/>
</dbReference>
<accession>A0A3N5ADY4</accession>
<evidence type="ECO:0000256" key="3">
    <source>
        <dbReference type="ARBA" id="ARBA00022884"/>
    </source>
</evidence>
<comment type="similarity">
    <text evidence="1 9 10">Belongs to the universal ribosomal protein uS3 family.</text>
</comment>
<comment type="caution">
    <text evidence="12">The sequence shown here is derived from an EMBL/GenBank/DDBJ whole genome shotgun (WGS) entry which is preliminary data.</text>
</comment>
<dbReference type="OrthoDB" id="9806396at2"/>
<dbReference type="SUPFAM" id="SSF54821">
    <property type="entry name" value="Ribosomal protein S3 C-terminal domain"/>
    <property type="match status" value="1"/>
</dbReference>
<comment type="subunit">
    <text evidence="8 9">Part of the 30S ribosomal subunit. Forms a tight complex with proteins S10 and S14.</text>
</comment>
<dbReference type="InterPro" id="IPR004087">
    <property type="entry name" value="KH_dom"/>
</dbReference>
<dbReference type="InterPro" id="IPR001351">
    <property type="entry name" value="Ribosomal_uS3_C"/>
</dbReference>
<protein>
    <recommendedName>
        <fullName evidence="7 9">Small ribosomal subunit protein uS3</fullName>
    </recommendedName>
</protein>
<dbReference type="PANTHER" id="PTHR11760:SF19">
    <property type="entry name" value="SMALL RIBOSOMAL SUBUNIT PROTEIN US3C"/>
    <property type="match status" value="1"/>
</dbReference>
<dbReference type="EMBL" id="RKRE01000003">
    <property type="protein sequence ID" value="RPF42773.1"/>
    <property type="molecule type" value="Genomic_DNA"/>
</dbReference>
<dbReference type="SUPFAM" id="SSF54814">
    <property type="entry name" value="Prokaryotic type KH domain (KH-domain type II)"/>
    <property type="match status" value="1"/>
</dbReference>
<dbReference type="InterPro" id="IPR005704">
    <property type="entry name" value="Ribosomal_uS3_bac-typ"/>
</dbReference>
<dbReference type="PROSITE" id="PS00548">
    <property type="entry name" value="RIBOSOMAL_S3"/>
    <property type="match status" value="1"/>
</dbReference>
<dbReference type="Gene3D" id="3.30.300.20">
    <property type="match status" value="1"/>
</dbReference>
<dbReference type="PANTHER" id="PTHR11760">
    <property type="entry name" value="30S/40S RIBOSOMAL PROTEIN S3"/>
    <property type="match status" value="1"/>
</dbReference>
<dbReference type="Proteomes" id="UP000282654">
    <property type="component" value="Unassembled WGS sequence"/>
</dbReference>
<dbReference type="InterPro" id="IPR015946">
    <property type="entry name" value="KH_dom-like_a/b"/>
</dbReference>
<evidence type="ECO:0000256" key="5">
    <source>
        <dbReference type="ARBA" id="ARBA00023274"/>
    </source>
</evidence>
<sequence>MGQKVDPRALRLGINRDWNAKWFADKRDFAKYLLEDVKIRKFIKERLRQAGISTVQIERTANRIRIFIHTAKPGIVIGRGGAEVEHLRKDLEQLTGKHVNVNIVEIKVPELDAQLVAENIAQQIERRVAFRRAMKQVVSRAMRMGAKGIKVAVSGRLAGAEIARTEWYSEGKVPLHTLRADIDYGFAEAMTTYGKIGVKVWIYKGEILPERAADRGGRGSATAEKS</sequence>
<evidence type="ECO:0000256" key="4">
    <source>
        <dbReference type="ARBA" id="ARBA00022980"/>
    </source>
</evidence>
<dbReference type="HAMAP" id="MF_01309_B">
    <property type="entry name" value="Ribosomal_uS3_B"/>
    <property type="match status" value="1"/>
</dbReference>
<name>A0A3N5ADY4_9THEO</name>
<dbReference type="InterPro" id="IPR018280">
    <property type="entry name" value="Ribosomal_uS3_CS"/>
</dbReference>
<keyword evidence="13" id="KW-1185">Reference proteome</keyword>